<evidence type="ECO:0000313" key="13">
    <source>
        <dbReference type="Proteomes" id="UP000595792"/>
    </source>
</evidence>
<reference evidence="4 10" key="1">
    <citation type="submission" date="2015-09" db="EMBL/GenBank/DDBJ databases">
        <authorList>
            <consortium name="Pathogen Informatics"/>
        </authorList>
    </citation>
    <scope>NUCLEOTIDE SEQUENCE [LARGE SCALE GENOMIC DNA]</scope>
    <source>
        <strain evidence="4 10">2789STDY5608854</strain>
    </source>
</reference>
<dbReference type="EMBL" id="WKPR01000017">
    <property type="protein sequence ID" value="MSB20898.1"/>
    <property type="molecule type" value="Genomic_DNA"/>
</dbReference>
<evidence type="ECO:0000313" key="6">
    <source>
        <dbReference type="EMBL" id="MDB7932907.1"/>
    </source>
</evidence>
<dbReference type="Proteomes" id="UP000429811">
    <property type="component" value="Unassembled WGS sequence"/>
</dbReference>
<evidence type="ECO:0000313" key="10">
    <source>
        <dbReference type="Proteomes" id="UP000095746"/>
    </source>
</evidence>
<dbReference type="GO" id="GO:0005737">
    <property type="term" value="C:cytoplasm"/>
    <property type="evidence" value="ECO:0007669"/>
    <property type="project" value="UniProtKB-SubCell"/>
</dbReference>
<dbReference type="EMBL" id="JAQLWO010000011">
    <property type="protein sequence ID" value="MDB7906574.1"/>
    <property type="molecule type" value="Genomic_DNA"/>
</dbReference>
<dbReference type="KEGG" id="fpla:A4U99_18040"/>
<evidence type="ECO:0000313" key="4">
    <source>
        <dbReference type="EMBL" id="CUN76958.1"/>
    </source>
</evidence>
<organism evidence="4 10">
    <name type="scientific">Flavonifractor plautii</name>
    <name type="common">Fusobacterium plautii</name>
    <dbReference type="NCBI Taxonomy" id="292800"/>
    <lineage>
        <taxon>Bacteria</taxon>
        <taxon>Bacillati</taxon>
        <taxon>Bacillota</taxon>
        <taxon>Clostridia</taxon>
        <taxon>Eubacteriales</taxon>
        <taxon>Oscillospiraceae</taxon>
        <taxon>Flavonifractor</taxon>
    </lineage>
</organism>
<dbReference type="OrthoDB" id="390105at2"/>
<evidence type="ECO:0000313" key="12">
    <source>
        <dbReference type="Proteomes" id="UP000434475"/>
    </source>
</evidence>
<feature type="region of interest" description="Disordered" evidence="3">
    <location>
        <begin position="1"/>
        <end position="29"/>
    </location>
</feature>
<dbReference type="Proteomes" id="UP000595792">
    <property type="component" value="Chromosome"/>
</dbReference>
<dbReference type="Proteomes" id="UP001211173">
    <property type="component" value="Unassembled WGS sequence"/>
</dbReference>
<comment type="similarity">
    <text evidence="2">Belongs to the UPF0291 family.</text>
</comment>
<dbReference type="EMBL" id="CP065315">
    <property type="protein sequence ID" value="QQR04243.1"/>
    <property type="molecule type" value="Genomic_DNA"/>
</dbReference>
<name>A0A173ZP09_FLAPL</name>
<dbReference type="EMBL" id="CYZT01000015">
    <property type="protein sequence ID" value="CUN76958.1"/>
    <property type="molecule type" value="Genomic_DNA"/>
</dbReference>
<dbReference type="EMBL" id="JAQLWV010000009">
    <property type="protein sequence ID" value="MDB7932907.1"/>
    <property type="molecule type" value="Genomic_DNA"/>
</dbReference>
<dbReference type="InterPro" id="IPR009242">
    <property type="entry name" value="DUF896"/>
</dbReference>
<dbReference type="SUPFAM" id="SSF158221">
    <property type="entry name" value="YnzC-like"/>
    <property type="match status" value="1"/>
</dbReference>
<dbReference type="AlphaFoldDB" id="A0A173ZP09"/>
<evidence type="ECO:0000313" key="9">
    <source>
        <dbReference type="EMBL" id="QQR04243.1"/>
    </source>
</evidence>
<sequence>MEQAKIDRINALAKKAKSPEGLTPEETAERDRLRQEYIAAYRASLVSQLENTYIVEPDGTKHKLGKKP</sequence>
<protein>
    <recommendedName>
        <fullName evidence="2">UPF0291 protein ERS852411_00458</fullName>
    </recommendedName>
</protein>
<reference evidence="5" key="4">
    <citation type="submission" date="2023-01" db="EMBL/GenBank/DDBJ databases">
        <title>Human gut microbiome strain richness.</title>
        <authorList>
            <person name="Chen-Liaw A."/>
        </authorList>
    </citation>
    <scope>NUCLEOTIDE SEQUENCE</scope>
    <source>
        <strain evidence="6">1001287st1_F4_1001285I_161205</strain>
        <strain evidence="5">2225st1_A6_2225SCRN_200828</strain>
    </source>
</reference>
<dbReference type="Proteomes" id="UP000095746">
    <property type="component" value="Unassembled WGS sequence"/>
</dbReference>
<evidence type="ECO:0000313" key="11">
    <source>
        <dbReference type="Proteomes" id="UP000429811"/>
    </source>
</evidence>
<accession>A0A173ZP09</accession>
<reference evidence="11 12" key="2">
    <citation type="journal article" date="2019" name="Nat. Med.">
        <title>A library of human gut bacterial isolates paired with longitudinal multiomics data enables mechanistic microbiome research.</title>
        <authorList>
            <person name="Poyet M."/>
            <person name="Groussin M."/>
            <person name="Gibbons S.M."/>
            <person name="Avila-Pacheco J."/>
            <person name="Jiang X."/>
            <person name="Kearney S.M."/>
            <person name="Perrotta A.R."/>
            <person name="Berdy B."/>
            <person name="Zhao S."/>
            <person name="Lieberman T.D."/>
            <person name="Swanson P.K."/>
            <person name="Smith M."/>
            <person name="Roesemann S."/>
            <person name="Alexander J.E."/>
            <person name="Rich S.A."/>
            <person name="Livny J."/>
            <person name="Vlamakis H."/>
            <person name="Clish C."/>
            <person name="Bullock K."/>
            <person name="Deik A."/>
            <person name="Scott J."/>
            <person name="Pierce K.A."/>
            <person name="Xavier R.J."/>
            <person name="Alm E.J."/>
        </authorList>
    </citation>
    <scope>NUCLEOTIDE SEQUENCE [LARGE SCALE GENOMIC DNA]</scope>
    <source>
        <strain evidence="7 12">BIOML-A2</strain>
        <strain evidence="8 11">BIOML-A5</strain>
    </source>
</reference>
<reference evidence="9 13" key="3">
    <citation type="submission" date="2020-11" db="EMBL/GenBank/DDBJ databases">
        <title>Closed and high quality bacterial genomes of the OMM12 community.</title>
        <authorList>
            <person name="Marbouty M."/>
            <person name="Lamy-Besnier Q."/>
            <person name="Debarbieux L."/>
            <person name="Koszul R."/>
        </authorList>
    </citation>
    <scope>NUCLEOTIDE SEQUENCE [LARGE SCALE GENOMIC DNA]</scope>
    <source>
        <strain evidence="9 13">YL31</strain>
    </source>
</reference>
<evidence type="ECO:0000256" key="3">
    <source>
        <dbReference type="SAM" id="MobiDB-lite"/>
    </source>
</evidence>
<proteinExistence type="inferred from homology"/>
<dbReference type="Proteomes" id="UP000434475">
    <property type="component" value="Unassembled WGS sequence"/>
</dbReference>
<dbReference type="Proteomes" id="UP001211006">
    <property type="component" value="Unassembled WGS sequence"/>
</dbReference>
<evidence type="ECO:0000256" key="2">
    <source>
        <dbReference type="HAMAP-Rule" id="MF_01103"/>
    </source>
</evidence>
<dbReference type="PANTHER" id="PTHR37300:SF1">
    <property type="entry name" value="UPF0291 PROTEIN YNZC"/>
    <property type="match status" value="1"/>
</dbReference>
<comment type="subcellular location">
    <subcellularLocation>
        <location evidence="2">Cytoplasm</location>
    </subcellularLocation>
</comment>
<evidence type="ECO:0000313" key="8">
    <source>
        <dbReference type="EMBL" id="MSB48815.1"/>
    </source>
</evidence>
<dbReference type="PANTHER" id="PTHR37300">
    <property type="entry name" value="UPF0291 PROTEIN CBO2609/CLC_2481"/>
    <property type="match status" value="1"/>
</dbReference>
<dbReference type="EMBL" id="WKPO01000009">
    <property type="protein sequence ID" value="MSB48815.1"/>
    <property type="molecule type" value="Genomic_DNA"/>
</dbReference>
<keyword evidence="1 2" id="KW-0963">Cytoplasm</keyword>
<evidence type="ECO:0000313" key="5">
    <source>
        <dbReference type="EMBL" id="MDB7906574.1"/>
    </source>
</evidence>
<dbReference type="RefSeq" id="WP_009257130.1">
    <property type="nucleotide sequence ID" value="NZ_AP031431.1"/>
</dbReference>
<dbReference type="Gene3D" id="1.10.287.540">
    <property type="entry name" value="Helix hairpin bin"/>
    <property type="match status" value="1"/>
</dbReference>
<dbReference type="Pfam" id="PF05979">
    <property type="entry name" value="DUF896"/>
    <property type="match status" value="1"/>
</dbReference>
<dbReference type="HAMAP" id="MF_01103">
    <property type="entry name" value="UPF0291"/>
    <property type="match status" value="1"/>
</dbReference>
<gene>
    <name evidence="4" type="primary">ynzC</name>
    <name evidence="4" type="ORF">ERS852411_00458</name>
    <name evidence="8" type="ORF">GKE90_08900</name>
    <name evidence="7" type="ORF">GKE97_15415</name>
    <name evidence="9" type="ORF">I5Q84_09430</name>
    <name evidence="5" type="ORF">PND83_11355</name>
    <name evidence="6" type="ORF">PNE06_07445</name>
</gene>
<evidence type="ECO:0000256" key="1">
    <source>
        <dbReference type="ARBA" id="ARBA00022490"/>
    </source>
</evidence>
<evidence type="ECO:0000313" key="7">
    <source>
        <dbReference type="EMBL" id="MSB20898.1"/>
    </source>
</evidence>